<sequence>MYVCDRGATEMKGESILTYQIIHPAIARHVPGSPLLTHSVHTASLLLHCKRLESAPNTTTQETRLQPKRCHFRNTHSRSLARTRSLTPPAYCHDNREKNRI</sequence>
<comment type="caution">
    <text evidence="2">The sequence shown here is derived from an EMBL/GenBank/DDBJ whole genome shotgun (WGS) entry which is preliminary data.</text>
</comment>
<dbReference type="Proteomes" id="UP001345963">
    <property type="component" value="Unassembled WGS sequence"/>
</dbReference>
<dbReference type="EMBL" id="JAHUTI010021242">
    <property type="protein sequence ID" value="MED6239348.1"/>
    <property type="molecule type" value="Genomic_DNA"/>
</dbReference>
<reference evidence="2 3" key="1">
    <citation type="submission" date="2021-07" db="EMBL/GenBank/DDBJ databases">
        <authorList>
            <person name="Palmer J.M."/>
        </authorList>
    </citation>
    <scope>NUCLEOTIDE SEQUENCE [LARGE SCALE GENOMIC DNA]</scope>
    <source>
        <strain evidence="2 3">AT_MEX2019</strain>
        <tissue evidence="2">Muscle</tissue>
    </source>
</reference>
<feature type="region of interest" description="Disordered" evidence="1">
    <location>
        <begin position="72"/>
        <end position="101"/>
    </location>
</feature>
<gene>
    <name evidence="2" type="ORF">ATANTOWER_005188</name>
</gene>
<evidence type="ECO:0000313" key="2">
    <source>
        <dbReference type="EMBL" id="MED6239348.1"/>
    </source>
</evidence>
<keyword evidence="3" id="KW-1185">Reference proteome</keyword>
<organism evidence="2 3">
    <name type="scientific">Ataeniobius toweri</name>
    <dbReference type="NCBI Taxonomy" id="208326"/>
    <lineage>
        <taxon>Eukaryota</taxon>
        <taxon>Metazoa</taxon>
        <taxon>Chordata</taxon>
        <taxon>Craniata</taxon>
        <taxon>Vertebrata</taxon>
        <taxon>Euteleostomi</taxon>
        <taxon>Actinopterygii</taxon>
        <taxon>Neopterygii</taxon>
        <taxon>Teleostei</taxon>
        <taxon>Neoteleostei</taxon>
        <taxon>Acanthomorphata</taxon>
        <taxon>Ovalentaria</taxon>
        <taxon>Atherinomorphae</taxon>
        <taxon>Cyprinodontiformes</taxon>
        <taxon>Goodeidae</taxon>
        <taxon>Ataeniobius</taxon>
    </lineage>
</organism>
<accession>A0ABU7AN56</accession>
<protein>
    <submittedName>
        <fullName evidence="2">Uncharacterized protein</fullName>
    </submittedName>
</protein>
<feature type="compositionally biased region" description="Basic residues" evidence="1">
    <location>
        <begin position="72"/>
        <end position="81"/>
    </location>
</feature>
<evidence type="ECO:0000313" key="3">
    <source>
        <dbReference type="Proteomes" id="UP001345963"/>
    </source>
</evidence>
<proteinExistence type="predicted"/>
<evidence type="ECO:0000256" key="1">
    <source>
        <dbReference type="SAM" id="MobiDB-lite"/>
    </source>
</evidence>
<name>A0ABU7AN56_9TELE</name>